<reference evidence="2" key="1">
    <citation type="submission" date="2021-01" db="EMBL/GenBank/DDBJ databases">
        <authorList>
            <consortium name="Genoscope - CEA"/>
            <person name="William W."/>
        </authorList>
    </citation>
    <scope>NUCLEOTIDE SEQUENCE</scope>
</reference>
<organism evidence="2 4">
    <name type="scientific">Paramecium primaurelia</name>
    <dbReference type="NCBI Taxonomy" id="5886"/>
    <lineage>
        <taxon>Eukaryota</taxon>
        <taxon>Sar</taxon>
        <taxon>Alveolata</taxon>
        <taxon>Ciliophora</taxon>
        <taxon>Intramacronucleata</taxon>
        <taxon>Oligohymenophorea</taxon>
        <taxon>Peniculida</taxon>
        <taxon>Parameciidae</taxon>
        <taxon>Paramecium</taxon>
    </lineage>
</organism>
<evidence type="ECO:0000256" key="1">
    <source>
        <dbReference type="SAM" id="Phobius"/>
    </source>
</evidence>
<keyword evidence="1" id="KW-0812">Transmembrane</keyword>
<keyword evidence="4" id="KW-1185">Reference proteome</keyword>
<keyword evidence="1" id="KW-1133">Transmembrane helix</keyword>
<dbReference type="EMBL" id="CAJJDM010000094">
    <property type="protein sequence ID" value="CAD8092636.1"/>
    <property type="molecule type" value="Genomic_DNA"/>
</dbReference>
<keyword evidence="1" id="KW-0472">Membrane</keyword>
<dbReference type="AlphaFoldDB" id="A0A8S1NR13"/>
<dbReference type="EMBL" id="CAJJDM010000094">
    <property type="protein sequence ID" value="CAD8092640.1"/>
    <property type="molecule type" value="Genomic_DNA"/>
</dbReference>
<protein>
    <recommendedName>
        <fullName evidence="5">Transmembrane protein</fullName>
    </recommendedName>
</protein>
<comment type="caution">
    <text evidence="2">The sequence shown here is derived from an EMBL/GenBank/DDBJ whole genome shotgun (WGS) entry which is preliminary data.</text>
</comment>
<evidence type="ECO:0000313" key="2">
    <source>
        <dbReference type="EMBL" id="CAD8092636.1"/>
    </source>
</evidence>
<gene>
    <name evidence="2" type="ORF">PPRIM_AZ9-3.1.T0910052</name>
    <name evidence="3" type="ORF">PPRIM_AZ9-3.1.T0910054</name>
</gene>
<sequence>MRTLQLYNPNTSIRNLDSLKKSKTFTNYTTNSETIEEFQNRQRDYDKLQKYPYHTKQTPKTLKKYYFSSAVNEVKEQFFQTRANQKFDFFFTDHRVEQQKRSIQTIADILRKQKKVVQDKKVTQEQKQTQFNLLLIIMIILPILCILTVLVELE</sequence>
<evidence type="ECO:0008006" key="5">
    <source>
        <dbReference type="Google" id="ProtNLM"/>
    </source>
</evidence>
<dbReference type="OMA" id="YPYHTRQ"/>
<evidence type="ECO:0000313" key="3">
    <source>
        <dbReference type="EMBL" id="CAD8092640.1"/>
    </source>
</evidence>
<name>A0A8S1NR13_PARPR</name>
<feature type="transmembrane region" description="Helical" evidence="1">
    <location>
        <begin position="131"/>
        <end position="151"/>
    </location>
</feature>
<accession>A0A8S1NR13</accession>
<proteinExistence type="predicted"/>
<evidence type="ECO:0000313" key="4">
    <source>
        <dbReference type="Proteomes" id="UP000688137"/>
    </source>
</evidence>
<dbReference type="Proteomes" id="UP000688137">
    <property type="component" value="Unassembled WGS sequence"/>
</dbReference>